<reference evidence="2 3" key="1">
    <citation type="submission" date="2022-12" db="EMBL/GenBank/DDBJ databases">
        <title>Genomic features and morphological characterization of a novel Knufia sp. strain isolated from spacecraft assembly facility.</title>
        <authorList>
            <person name="Teixeira M."/>
            <person name="Chander A.M."/>
            <person name="Stajich J.E."/>
            <person name="Venkateswaran K."/>
        </authorList>
    </citation>
    <scope>NUCLEOTIDE SEQUENCE [LARGE SCALE GENOMIC DNA]</scope>
    <source>
        <strain evidence="2 3">FJI-L2-BK-P2</strain>
    </source>
</reference>
<proteinExistence type="predicted"/>
<feature type="region of interest" description="Disordered" evidence="1">
    <location>
        <begin position="50"/>
        <end position="77"/>
    </location>
</feature>
<dbReference type="AlphaFoldDB" id="A0AAN8ENY6"/>
<accession>A0AAN8ENY6</accession>
<feature type="compositionally biased region" description="Polar residues" evidence="1">
    <location>
        <begin position="103"/>
        <end position="124"/>
    </location>
</feature>
<dbReference type="Proteomes" id="UP001316803">
    <property type="component" value="Unassembled WGS sequence"/>
</dbReference>
<sequence length="160" mass="17673">MTLFLTRAAKAAVACSILLLVFMTTRLTGTTFGLDYDISLNIRPSAPPFTVAQASEPPPPPSFETGIKQPKQATSNDWKEEAQLVMNADIPKPIRQVGKSHRPQSAYSHSLSQPWSKHTNYATATTSPPPSPTPSKPILERLHEERLAYLRHDRAPMQGE</sequence>
<name>A0AAN8ENY6_9EURO</name>
<organism evidence="2 3">
    <name type="scientific">Knufia fluminis</name>
    <dbReference type="NCBI Taxonomy" id="191047"/>
    <lineage>
        <taxon>Eukaryota</taxon>
        <taxon>Fungi</taxon>
        <taxon>Dikarya</taxon>
        <taxon>Ascomycota</taxon>
        <taxon>Pezizomycotina</taxon>
        <taxon>Eurotiomycetes</taxon>
        <taxon>Chaetothyriomycetidae</taxon>
        <taxon>Chaetothyriales</taxon>
        <taxon>Trichomeriaceae</taxon>
        <taxon>Knufia</taxon>
    </lineage>
</organism>
<comment type="caution">
    <text evidence="2">The sequence shown here is derived from an EMBL/GenBank/DDBJ whole genome shotgun (WGS) entry which is preliminary data.</text>
</comment>
<evidence type="ECO:0000313" key="3">
    <source>
        <dbReference type="Proteomes" id="UP001316803"/>
    </source>
</evidence>
<dbReference type="EMBL" id="JAKLMC020000013">
    <property type="protein sequence ID" value="KAK5952800.1"/>
    <property type="molecule type" value="Genomic_DNA"/>
</dbReference>
<gene>
    <name evidence="2" type="ORF">OHC33_005919</name>
</gene>
<protein>
    <submittedName>
        <fullName evidence="2">Uncharacterized protein</fullName>
    </submittedName>
</protein>
<keyword evidence="3" id="KW-1185">Reference proteome</keyword>
<feature type="region of interest" description="Disordered" evidence="1">
    <location>
        <begin position="95"/>
        <end position="142"/>
    </location>
</feature>
<evidence type="ECO:0000256" key="1">
    <source>
        <dbReference type="SAM" id="MobiDB-lite"/>
    </source>
</evidence>
<evidence type="ECO:0000313" key="2">
    <source>
        <dbReference type="EMBL" id="KAK5952800.1"/>
    </source>
</evidence>